<comment type="caution">
    <text evidence="1">The sequence shown here is derived from an EMBL/GenBank/DDBJ whole genome shotgun (WGS) entry which is preliminary data.</text>
</comment>
<name>A0A0V1A2W6_9BILA</name>
<reference evidence="1 2" key="1">
    <citation type="submission" date="2015-01" db="EMBL/GenBank/DDBJ databases">
        <title>Evolution of Trichinella species and genotypes.</title>
        <authorList>
            <person name="Korhonen P.K."/>
            <person name="Edoardo P."/>
            <person name="Giuseppe L.R."/>
            <person name="Gasser R.B."/>
        </authorList>
    </citation>
    <scope>NUCLEOTIDE SEQUENCE [LARGE SCALE GENOMIC DNA]</scope>
    <source>
        <strain evidence="1">ISS2496</strain>
    </source>
</reference>
<gene>
    <name evidence="1" type="ORF">T12_13255</name>
</gene>
<dbReference type="EMBL" id="JYDQ01000039">
    <property type="protein sequence ID" value="KRY19133.1"/>
    <property type="molecule type" value="Genomic_DNA"/>
</dbReference>
<dbReference type="Proteomes" id="UP000054783">
    <property type="component" value="Unassembled WGS sequence"/>
</dbReference>
<evidence type="ECO:0000313" key="2">
    <source>
        <dbReference type="Proteomes" id="UP000054783"/>
    </source>
</evidence>
<evidence type="ECO:0000313" key="1">
    <source>
        <dbReference type="EMBL" id="KRY19133.1"/>
    </source>
</evidence>
<proteinExistence type="predicted"/>
<sequence length="107" mass="12242">MRDKMVCYDMLMLTIQQKLLTREKSPLQKGNVIQMISKQYLKNKKFEKPKQRREEKGLLTRQRRQTRICGAFLVAGEGCRPNAAVLLCPSLNNAINPANHGNSQDVV</sequence>
<organism evidence="1 2">
    <name type="scientific">Trichinella patagoniensis</name>
    <dbReference type="NCBI Taxonomy" id="990121"/>
    <lineage>
        <taxon>Eukaryota</taxon>
        <taxon>Metazoa</taxon>
        <taxon>Ecdysozoa</taxon>
        <taxon>Nematoda</taxon>
        <taxon>Enoplea</taxon>
        <taxon>Dorylaimia</taxon>
        <taxon>Trichinellida</taxon>
        <taxon>Trichinellidae</taxon>
        <taxon>Trichinella</taxon>
    </lineage>
</organism>
<dbReference type="AlphaFoldDB" id="A0A0V1A2W6"/>
<keyword evidence="2" id="KW-1185">Reference proteome</keyword>
<accession>A0A0V1A2W6</accession>
<protein>
    <submittedName>
        <fullName evidence="1">Uncharacterized protein</fullName>
    </submittedName>
</protein>